<dbReference type="OrthoDB" id="5396252at2759"/>
<proteinExistence type="predicted"/>
<dbReference type="Proteomes" id="UP000012174">
    <property type="component" value="Unassembled WGS sequence"/>
</dbReference>
<feature type="compositionally biased region" description="Polar residues" evidence="1">
    <location>
        <begin position="53"/>
        <end position="66"/>
    </location>
</feature>
<dbReference type="PANTHER" id="PTHR42068:SF1">
    <property type="entry name" value="YALI0B18964P"/>
    <property type="match status" value="1"/>
</dbReference>
<reference evidence="3" key="1">
    <citation type="journal article" date="2013" name="Genome Announc.">
        <title>Draft genome sequence of the grapevine dieback fungus Eutypa lata UCR-EL1.</title>
        <authorList>
            <person name="Blanco-Ulate B."/>
            <person name="Rolshausen P.E."/>
            <person name="Cantu D."/>
        </authorList>
    </citation>
    <scope>NUCLEOTIDE SEQUENCE [LARGE SCALE GENOMIC DNA]</scope>
    <source>
        <strain evidence="3">UCR-EL1</strain>
    </source>
</reference>
<dbReference type="eggNOG" id="ENOG502S93S">
    <property type="taxonomic scope" value="Eukaryota"/>
</dbReference>
<dbReference type="EMBL" id="KB706395">
    <property type="protein sequence ID" value="EMR67652.1"/>
    <property type="molecule type" value="Genomic_DNA"/>
</dbReference>
<dbReference type="AlphaFoldDB" id="M7STT3"/>
<accession>M7STT3</accession>
<evidence type="ECO:0000313" key="2">
    <source>
        <dbReference type="EMBL" id="EMR67652.1"/>
    </source>
</evidence>
<sequence length="127" mass="13852">MSMVQPSSDSWIQPPQPGYAPSIRIQGTGYAPSIAPSERSNIGLPGRYRPVSSIGQNPGSRTSTMSGALPTMSKLHSEIRAIPVSNKDDDDEDDEEGWEAMKAKREKKKNMWRSKKSFGSDIGALIS</sequence>
<protein>
    <submittedName>
        <fullName evidence="2">Uncharacterized protein</fullName>
    </submittedName>
</protein>
<gene>
    <name evidence="2" type="ORF">UCREL1_5362</name>
</gene>
<feature type="compositionally biased region" description="Acidic residues" evidence="1">
    <location>
        <begin position="88"/>
        <end position="98"/>
    </location>
</feature>
<keyword evidence="3" id="KW-1185">Reference proteome</keyword>
<feature type="compositionally biased region" description="Polar residues" evidence="1">
    <location>
        <begin position="1"/>
        <end position="13"/>
    </location>
</feature>
<feature type="region of interest" description="Disordered" evidence="1">
    <location>
        <begin position="84"/>
        <end position="107"/>
    </location>
</feature>
<organism evidence="2 3">
    <name type="scientific">Eutypa lata (strain UCR-EL1)</name>
    <name type="common">Grapevine dieback disease fungus</name>
    <name type="synonym">Eutypa armeniacae</name>
    <dbReference type="NCBI Taxonomy" id="1287681"/>
    <lineage>
        <taxon>Eukaryota</taxon>
        <taxon>Fungi</taxon>
        <taxon>Dikarya</taxon>
        <taxon>Ascomycota</taxon>
        <taxon>Pezizomycotina</taxon>
        <taxon>Sordariomycetes</taxon>
        <taxon>Xylariomycetidae</taxon>
        <taxon>Xylariales</taxon>
        <taxon>Diatrypaceae</taxon>
        <taxon>Eutypa</taxon>
    </lineage>
</organism>
<dbReference type="PANTHER" id="PTHR42068">
    <property type="entry name" value="YALI0B18964P"/>
    <property type="match status" value="1"/>
</dbReference>
<evidence type="ECO:0000313" key="3">
    <source>
        <dbReference type="Proteomes" id="UP000012174"/>
    </source>
</evidence>
<dbReference type="HOGENOM" id="CLU_1970564_0_0_1"/>
<evidence type="ECO:0000256" key="1">
    <source>
        <dbReference type="SAM" id="MobiDB-lite"/>
    </source>
</evidence>
<feature type="region of interest" description="Disordered" evidence="1">
    <location>
        <begin position="1"/>
        <end position="68"/>
    </location>
</feature>
<name>M7STT3_EUTLA</name>
<dbReference type="KEGG" id="ela:UCREL1_5362"/>